<protein>
    <recommendedName>
        <fullName evidence="1">Glycosyl transferase family 25 domain-containing protein</fullName>
    </recommendedName>
</protein>
<feature type="domain" description="Glycosyl transferase family 25" evidence="1">
    <location>
        <begin position="13"/>
        <end position="106"/>
    </location>
</feature>
<organism evidence="2">
    <name type="scientific">viral metagenome</name>
    <dbReference type="NCBI Taxonomy" id="1070528"/>
    <lineage>
        <taxon>unclassified sequences</taxon>
        <taxon>metagenomes</taxon>
        <taxon>organismal metagenomes</taxon>
    </lineage>
</organism>
<dbReference type="InterPro" id="IPR002654">
    <property type="entry name" value="Glyco_trans_25"/>
</dbReference>
<dbReference type="EMBL" id="MN740070">
    <property type="protein sequence ID" value="QHT86535.1"/>
    <property type="molecule type" value="Genomic_DNA"/>
</dbReference>
<name>A0A6C0I291_9ZZZZ</name>
<sequence>MSKKFNFNKSNTFCISLEDAHVRWESMERRFSEFNLDVTRWIASTAPTDNFVSNLSIVQKACCQSHINIYKHILENNLEYAFVLEDDACFDKNWEQKLEEFDHPNWDLILLNGSEEMANKNVWECTINNLQYLCGGYIISKKGAEWILSSYYNNYYMSDWMTSRFQTLGTSYCYFPWLIIQEGTNTQIGSNFNADHAKVIRLLGEIDYSLDNYSI</sequence>
<dbReference type="CDD" id="cd06532">
    <property type="entry name" value="Glyco_transf_25"/>
    <property type="match status" value="1"/>
</dbReference>
<reference evidence="2" key="1">
    <citation type="journal article" date="2020" name="Nature">
        <title>Giant virus diversity and host interactions through global metagenomics.</title>
        <authorList>
            <person name="Schulz F."/>
            <person name="Roux S."/>
            <person name="Paez-Espino D."/>
            <person name="Jungbluth S."/>
            <person name="Walsh D.A."/>
            <person name="Denef V.J."/>
            <person name="McMahon K.D."/>
            <person name="Konstantinidis K.T."/>
            <person name="Eloe-Fadrosh E.A."/>
            <person name="Kyrpides N.C."/>
            <person name="Woyke T."/>
        </authorList>
    </citation>
    <scope>NUCLEOTIDE SEQUENCE</scope>
    <source>
        <strain evidence="2">GVMAG-M-3300023184-186</strain>
    </source>
</reference>
<evidence type="ECO:0000313" key="2">
    <source>
        <dbReference type="EMBL" id="QHT86535.1"/>
    </source>
</evidence>
<proteinExistence type="predicted"/>
<evidence type="ECO:0000259" key="1">
    <source>
        <dbReference type="Pfam" id="PF01755"/>
    </source>
</evidence>
<accession>A0A6C0I291</accession>
<dbReference type="AlphaFoldDB" id="A0A6C0I291"/>
<dbReference type="Pfam" id="PF01755">
    <property type="entry name" value="Glyco_transf_25"/>
    <property type="match status" value="1"/>
</dbReference>